<sequence>MAKQFSGCLKRVNYTRKYRAVFWDYIWLCPVFTAYVHFA</sequence>
<keyword evidence="3" id="KW-1185">Reference proteome</keyword>
<accession>C4GGQ8</accession>
<keyword evidence="1" id="KW-0472">Membrane</keyword>
<dbReference type="Proteomes" id="UP000003009">
    <property type="component" value="Unassembled WGS sequence"/>
</dbReference>
<keyword evidence="1" id="KW-1133">Transmembrane helix</keyword>
<feature type="transmembrane region" description="Helical" evidence="1">
    <location>
        <begin position="21"/>
        <end position="38"/>
    </location>
</feature>
<protein>
    <submittedName>
        <fullName evidence="2">Uncharacterized protein</fullName>
    </submittedName>
</protein>
<dbReference type="EMBL" id="ACJW02000002">
    <property type="protein sequence ID" value="EEP69413.1"/>
    <property type="molecule type" value="Genomic_DNA"/>
</dbReference>
<evidence type="ECO:0000313" key="2">
    <source>
        <dbReference type="EMBL" id="EEP69413.1"/>
    </source>
</evidence>
<keyword evidence="1" id="KW-0812">Transmembrane</keyword>
<comment type="caution">
    <text evidence="2">The sequence shown here is derived from an EMBL/GenBank/DDBJ whole genome shotgun (WGS) entry which is preliminary data.</text>
</comment>
<evidence type="ECO:0000313" key="3">
    <source>
        <dbReference type="Proteomes" id="UP000003009"/>
    </source>
</evidence>
<dbReference type="STRING" id="629741.GCWU000324_01327"/>
<evidence type="ECO:0000256" key="1">
    <source>
        <dbReference type="SAM" id="Phobius"/>
    </source>
</evidence>
<reference evidence="2" key="1">
    <citation type="submission" date="2009-04" db="EMBL/GenBank/DDBJ databases">
        <authorList>
            <person name="Weinstock G."/>
            <person name="Sodergren E."/>
            <person name="Clifton S."/>
            <person name="Fulton L."/>
            <person name="Fulton B."/>
            <person name="Courtney L."/>
            <person name="Fronick C."/>
            <person name="Harrison M."/>
            <person name="Strong C."/>
            <person name="Farmer C."/>
            <person name="Delahaunty K."/>
            <person name="Markovic C."/>
            <person name="Hall O."/>
            <person name="Minx P."/>
            <person name="Tomlinson C."/>
            <person name="Mitreva M."/>
            <person name="Nelson J."/>
            <person name="Hou S."/>
            <person name="Wollam A."/>
            <person name="Pepin K.H."/>
            <person name="Johnson M."/>
            <person name="Bhonagiri V."/>
            <person name="Nash W.E."/>
            <person name="Warren W."/>
            <person name="Chinwalla A."/>
            <person name="Mardis E.R."/>
            <person name="Wilson R.K."/>
        </authorList>
    </citation>
    <scope>NUCLEOTIDE SEQUENCE [LARGE SCALE GENOMIC DNA]</scope>
    <source>
        <strain evidence="2">ATCC 51147</strain>
    </source>
</reference>
<dbReference type="AlphaFoldDB" id="C4GGQ8"/>
<name>C4GGQ8_9NEIS</name>
<organism evidence="2 3">
    <name type="scientific">Kingella oralis ATCC 51147</name>
    <dbReference type="NCBI Taxonomy" id="629741"/>
    <lineage>
        <taxon>Bacteria</taxon>
        <taxon>Pseudomonadati</taxon>
        <taxon>Pseudomonadota</taxon>
        <taxon>Betaproteobacteria</taxon>
        <taxon>Neisseriales</taxon>
        <taxon>Neisseriaceae</taxon>
        <taxon>Kingella</taxon>
    </lineage>
</organism>
<proteinExistence type="predicted"/>
<gene>
    <name evidence="2" type="ORF">GCWU000324_01327</name>
</gene>
<dbReference type="HOGENOM" id="CLU_3311193_0_0_4"/>